<keyword evidence="4" id="KW-0677">Repeat</keyword>
<dbReference type="Pfam" id="PF25143">
    <property type="entry name" value="Zn_ribbon_IFT122_C"/>
    <property type="match status" value="1"/>
</dbReference>
<dbReference type="InterPro" id="IPR015943">
    <property type="entry name" value="WD40/YVTN_repeat-like_dom_sf"/>
</dbReference>
<dbReference type="InterPro" id="IPR057411">
    <property type="entry name" value="TPR_IFT122"/>
</dbReference>
<feature type="domain" description="Intraflagellar transport protein 122 homolog TPR" evidence="11">
    <location>
        <begin position="569"/>
        <end position="947"/>
    </location>
</feature>
<evidence type="ECO:0000256" key="1">
    <source>
        <dbReference type="ARBA" id="ARBA00004138"/>
    </source>
</evidence>
<feature type="domain" description="IFT122 first beta-propeller" evidence="9">
    <location>
        <begin position="189"/>
        <end position="292"/>
    </location>
</feature>
<dbReference type="Pfam" id="PF23377">
    <property type="entry name" value="Beta-prop_IFT122_2nd"/>
    <property type="match status" value="1"/>
</dbReference>
<feature type="domain" description="IFT122 second beta-propeller" evidence="8">
    <location>
        <begin position="298"/>
        <end position="561"/>
    </location>
</feature>
<dbReference type="InterPro" id="IPR056152">
    <property type="entry name" value="Beta-prop_IFT122_2nd"/>
</dbReference>
<dbReference type="PROSITE" id="PS50082">
    <property type="entry name" value="WD_REPEATS_2"/>
    <property type="match status" value="1"/>
</dbReference>
<comment type="caution">
    <text evidence="12">The sequence shown here is derived from an EMBL/GenBank/DDBJ whole genome shotgun (WGS) entry which is preliminary data.</text>
</comment>
<evidence type="ECO:0000259" key="11">
    <source>
        <dbReference type="Pfam" id="PF25295"/>
    </source>
</evidence>
<evidence type="ECO:0000313" key="12">
    <source>
        <dbReference type="EMBL" id="KAL0279840.1"/>
    </source>
</evidence>
<dbReference type="GO" id="GO:0061512">
    <property type="term" value="P:protein localization to cilium"/>
    <property type="evidence" value="ECO:0007669"/>
    <property type="project" value="TreeGrafter"/>
</dbReference>
<proteinExistence type="predicted"/>
<evidence type="ECO:0000259" key="8">
    <source>
        <dbReference type="Pfam" id="PF23377"/>
    </source>
</evidence>
<dbReference type="InterPro" id="IPR001680">
    <property type="entry name" value="WD40_rpt"/>
</dbReference>
<protein>
    <recommendedName>
        <fullName evidence="2">Intraflagellar transport protein 122 homolog</fullName>
    </recommendedName>
</protein>
<keyword evidence="3 7" id="KW-0853">WD repeat</keyword>
<feature type="domain" description="IFT122 zinc ribbon" evidence="10">
    <location>
        <begin position="1003"/>
        <end position="1048"/>
    </location>
</feature>
<evidence type="ECO:0000256" key="5">
    <source>
        <dbReference type="ARBA" id="ARBA00023069"/>
    </source>
</evidence>
<dbReference type="InterPro" id="IPR056838">
    <property type="entry name" value="Zn_ribbon_IFT122"/>
</dbReference>
<dbReference type="Gene3D" id="2.130.10.10">
    <property type="entry name" value="YVTN repeat-like/Quinoprotein amine dehydrogenase"/>
    <property type="match status" value="1"/>
</dbReference>
<evidence type="ECO:0000256" key="7">
    <source>
        <dbReference type="PROSITE-ProRule" id="PRU00221"/>
    </source>
</evidence>
<dbReference type="InterPro" id="IPR036322">
    <property type="entry name" value="WD40_repeat_dom_sf"/>
</dbReference>
<organism evidence="12">
    <name type="scientific">Menopon gallinae</name>
    <name type="common">poultry shaft louse</name>
    <dbReference type="NCBI Taxonomy" id="328185"/>
    <lineage>
        <taxon>Eukaryota</taxon>
        <taxon>Metazoa</taxon>
        <taxon>Ecdysozoa</taxon>
        <taxon>Arthropoda</taxon>
        <taxon>Hexapoda</taxon>
        <taxon>Insecta</taxon>
        <taxon>Pterygota</taxon>
        <taxon>Neoptera</taxon>
        <taxon>Paraneoptera</taxon>
        <taxon>Psocodea</taxon>
        <taxon>Troctomorpha</taxon>
        <taxon>Phthiraptera</taxon>
        <taxon>Amblycera</taxon>
        <taxon>Menoponidae</taxon>
        <taxon>Menopon</taxon>
    </lineage>
</organism>
<name>A0AAW2IC87_9NEOP</name>
<sequence>MRTIFEWADKHEHCIYDICFNPEGSQLLVAAGPKILVYDVGDGALIQPLKGHKENVYCLCYARDGKKFASGSADKTVIIWTSKLEGILKYTHNDALQCLAYNPVTHVLASCAVSDFGFWAGEQKSVQKHKSHSRITSCSWTNDGLYLALGLANGTVSLRNKAGEEKGRIERPGGAQTPIWSIAWSPVREENHDVLCIADWGQTVSLYSLGGKLIGRETNLGYDPLRVCYFNNGEYMIVAGTGKVCSLLAKDGIWLGNIGEQQKSWVWCCAPKPNSNYVAIGCQDGTIAYYQIKLSVVHSLYRERYAFRENMTDIIIQHLLTEQKVRIKFRDLIKKIAIYKDRLAVQLPERIVIYELAAGDTSGMHYKVKQKVHIKVECNLLVVCSEHLILCQDKKLQCLTLSGTKVREWVMESTIRYIKVIGGPAGREGLLLGLKDGEVKSNILILNVWKIFMDNAFPIHLVKVPSCVKCLDLSMSRMKLAVVDESNHVHVYDLESKELLYTEPNANSATWNAYFEDLLCFSAGDVLSIKASNFPVHNQKITGIVVGFCGSKLFCLNESTMSTTAVPLTAPMFQYIEKKMFNEAYQIASLGVPDEDWEDLAHAALDNLDFEVARKAFIRIKNLKYLDLIHEFQERQKKGDKNKDLFVADILAIRGKYKEAAKLYQKAGQEQKALNLFTDLRMFDAAQEYLGSGDNVDRKALLRKKADWAKNINEPRAAAEMYLSAGDTIQAIEIIGENGWIDTLVDVGRKLDRADREGIEAVARHLQRLGALNFATEMYRKLGEEKNVVLLHVEARDWNEAFALAERHPEYKDLVYVPYAEWLAENDKFVEAQKAFHQAGRPDDAFNVLEQLTLNAVNETRFQDAGYYYWVLAQQCLELAGEKTGDEQAAMIEKYYDNEKLAAIYYSYDTIQKYINEPFTSYMPDALFNIALFLMHETKIERPKGISLFSILYSLSKQATNLECYKLARQVLDKIQTQRVPARFQEYVDLATILVRAKPFNDNDEMLPMCYRCSSYNPLLSSNSSNSCSNCKQPFVHSFYSFEILPLVEFFLEDDISDEEAVRLIDTPPVPQNGSGDGEWVQSENEVYQALQLNESPASDPFTAKLVSFEGDEDKFLPIKVNRATLRALDPAAVFVCRRPQPLRYRFYKNVMPDLPIVICQSCHKAFHMDDYELQVLQKGHCPFCRSPCDNRRVDSFDDLIIP</sequence>
<keyword evidence="6" id="KW-0966">Cell projection</keyword>
<dbReference type="PROSITE" id="PS50294">
    <property type="entry name" value="WD_REPEATS_REGION"/>
    <property type="match status" value="1"/>
</dbReference>
<dbReference type="FunFam" id="2.130.10.10:FF:000176">
    <property type="entry name" value="Intraflagellar transport protein 122 homolog"/>
    <property type="match status" value="1"/>
</dbReference>
<dbReference type="SUPFAM" id="SSF50978">
    <property type="entry name" value="WD40 repeat-like"/>
    <property type="match status" value="2"/>
</dbReference>
<evidence type="ECO:0000259" key="10">
    <source>
        <dbReference type="Pfam" id="PF25144"/>
    </source>
</evidence>
<dbReference type="InterPro" id="IPR039857">
    <property type="entry name" value="Ift122/121"/>
</dbReference>
<dbReference type="GO" id="GO:1905515">
    <property type="term" value="P:non-motile cilium assembly"/>
    <property type="evidence" value="ECO:0007669"/>
    <property type="project" value="TreeGrafter"/>
</dbReference>
<dbReference type="Pfam" id="PF25295">
    <property type="entry name" value="TPR_IFT122"/>
    <property type="match status" value="1"/>
</dbReference>
<gene>
    <name evidence="12" type="ORF">PYX00_001315</name>
</gene>
<evidence type="ECO:0000259" key="9">
    <source>
        <dbReference type="Pfam" id="PF23381"/>
    </source>
</evidence>
<dbReference type="Pfam" id="PF23381">
    <property type="entry name" value="Beta-prop_IFT122_1st"/>
    <property type="match status" value="2"/>
</dbReference>
<reference evidence="12" key="1">
    <citation type="journal article" date="2024" name="Gigascience">
        <title>Chromosome-level genome of the poultry shaft louse Menopon gallinae provides insight into the host-switching and adaptive evolution of parasitic lice.</title>
        <authorList>
            <person name="Xu Y."/>
            <person name="Ma L."/>
            <person name="Liu S."/>
            <person name="Liang Y."/>
            <person name="Liu Q."/>
            <person name="He Z."/>
            <person name="Tian L."/>
            <person name="Duan Y."/>
            <person name="Cai W."/>
            <person name="Li H."/>
            <person name="Song F."/>
        </authorList>
    </citation>
    <scope>NUCLEOTIDE SEQUENCE</scope>
    <source>
        <strain evidence="12">Cailab_2023a</strain>
    </source>
</reference>
<dbReference type="PANTHER" id="PTHR12764">
    <property type="entry name" value="WD REPEAT DOMAIN-RELATED"/>
    <property type="match status" value="1"/>
</dbReference>
<evidence type="ECO:0000256" key="6">
    <source>
        <dbReference type="ARBA" id="ARBA00023273"/>
    </source>
</evidence>
<evidence type="ECO:0000256" key="4">
    <source>
        <dbReference type="ARBA" id="ARBA00022737"/>
    </source>
</evidence>
<evidence type="ECO:0000256" key="2">
    <source>
        <dbReference type="ARBA" id="ARBA00019442"/>
    </source>
</evidence>
<keyword evidence="5" id="KW-0969">Cilium</keyword>
<evidence type="ECO:0000256" key="3">
    <source>
        <dbReference type="ARBA" id="ARBA00022574"/>
    </source>
</evidence>
<dbReference type="EMBL" id="JARGDH010000001">
    <property type="protein sequence ID" value="KAL0279840.1"/>
    <property type="molecule type" value="Genomic_DNA"/>
</dbReference>
<feature type="domain" description="IFT122 first beta-propeller" evidence="9">
    <location>
        <begin position="2"/>
        <end position="187"/>
    </location>
</feature>
<dbReference type="GO" id="GO:0030991">
    <property type="term" value="C:intraciliary transport particle A"/>
    <property type="evidence" value="ECO:0007669"/>
    <property type="project" value="TreeGrafter"/>
</dbReference>
<dbReference type="Gene3D" id="1.25.40.470">
    <property type="match status" value="1"/>
</dbReference>
<feature type="repeat" description="WD" evidence="7">
    <location>
        <begin position="49"/>
        <end position="80"/>
    </location>
</feature>
<dbReference type="GO" id="GO:0035721">
    <property type="term" value="P:intraciliary retrograde transport"/>
    <property type="evidence" value="ECO:0007669"/>
    <property type="project" value="TreeGrafter"/>
</dbReference>
<accession>A0AAW2IC87</accession>
<dbReference type="InterPro" id="IPR056153">
    <property type="entry name" value="Beta-prop_IFT122_1st"/>
</dbReference>
<dbReference type="GO" id="GO:0097730">
    <property type="term" value="C:non-motile cilium"/>
    <property type="evidence" value="ECO:0007669"/>
    <property type="project" value="TreeGrafter"/>
</dbReference>
<dbReference type="SMART" id="SM00320">
    <property type="entry name" value="WD40"/>
    <property type="match status" value="7"/>
</dbReference>
<dbReference type="AlphaFoldDB" id="A0AAW2IC87"/>
<dbReference type="FunFam" id="1.25.40.470:FF:000005">
    <property type="entry name" value="Intraflagellar transport protein 122 homolog"/>
    <property type="match status" value="1"/>
</dbReference>
<dbReference type="Pfam" id="PF25144">
    <property type="entry name" value="Zn_ribbon_IFT122"/>
    <property type="match status" value="1"/>
</dbReference>
<comment type="subcellular location">
    <subcellularLocation>
        <location evidence="1">Cell projection</location>
        <location evidence="1">Cilium</location>
    </subcellularLocation>
</comment>
<dbReference type="PANTHER" id="PTHR12764:SF4">
    <property type="entry name" value="INTRAFLAGELLAR TRANSPORT PROTEIN 122 HOMOLOG"/>
    <property type="match status" value="1"/>
</dbReference>